<name>A0ABW2BTJ7_9PSEU</name>
<evidence type="ECO:0000313" key="5">
    <source>
        <dbReference type="Proteomes" id="UP001596337"/>
    </source>
</evidence>
<dbReference type="RefSeq" id="WP_345407154.1">
    <property type="nucleotide sequence ID" value="NZ_BAABLA010000123.1"/>
</dbReference>
<gene>
    <name evidence="4" type="ORF">ACFQGD_03180</name>
</gene>
<dbReference type="InterPro" id="IPR029058">
    <property type="entry name" value="AB_hydrolase_fold"/>
</dbReference>
<evidence type="ECO:0000259" key="3">
    <source>
        <dbReference type="Pfam" id="PF00561"/>
    </source>
</evidence>
<protein>
    <submittedName>
        <fullName evidence="4">Alpha/beta fold hydrolase</fullName>
    </submittedName>
</protein>
<dbReference type="PRINTS" id="PR00412">
    <property type="entry name" value="EPOXHYDRLASE"/>
</dbReference>
<evidence type="ECO:0000313" key="4">
    <source>
        <dbReference type="EMBL" id="MFC6866138.1"/>
    </source>
</evidence>
<dbReference type="InterPro" id="IPR000639">
    <property type="entry name" value="Epox_hydrolase-like"/>
</dbReference>
<keyword evidence="5" id="KW-1185">Reference proteome</keyword>
<dbReference type="PANTHER" id="PTHR43329">
    <property type="entry name" value="EPOXIDE HYDROLASE"/>
    <property type="match status" value="1"/>
</dbReference>
<proteinExistence type="predicted"/>
<dbReference type="Pfam" id="PF00561">
    <property type="entry name" value="Abhydrolase_1"/>
    <property type="match status" value="1"/>
</dbReference>
<dbReference type="InterPro" id="IPR000073">
    <property type="entry name" value="AB_hydrolase_1"/>
</dbReference>
<dbReference type="EMBL" id="JBHSXX010000001">
    <property type="protein sequence ID" value="MFC6866138.1"/>
    <property type="molecule type" value="Genomic_DNA"/>
</dbReference>
<dbReference type="GO" id="GO:0016787">
    <property type="term" value="F:hydrolase activity"/>
    <property type="evidence" value="ECO:0007669"/>
    <property type="project" value="UniProtKB-KW"/>
</dbReference>
<evidence type="ECO:0000256" key="1">
    <source>
        <dbReference type="ARBA" id="ARBA00022801"/>
    </source>
</evidence>
<keyword evidence="1 4" id="KW-0378">Hydrolase</keyword>
<dbReference type="SUPFAM" id="SSF53474">
    <property type="entry name" value="alpha/beta-Hydrolases"/>
    <property type="match status" value="1"/>
</dbReference>
<dbReference type="PRINTS" id="PR00111">
    <property type="entry name" value="ABHYDROLASE"/>
</dbReference>
<dbReference type="Gene3D" id="3.40.50.1820">
    <property type="entry name" value="alpha/beta hydrolase"/>
    <property type="match status" value="1"/>
</dbReference>
<organism evidence="4 5">
    <name type="scientific">Haloechinothrix salitolerans</name>
    <dbReference type="NCBI Taxonomy" id="926830"/>
    <lineage>
        <taxon>Bacteria</taxon>
        <taxon>Bacillati</taxon>
        <taxon>Actinomycetota</taxon>
        <taxon>Actinomycetes</taxon>
        <taxon>Pseudonocardiales</taxon>
        <taxon>Pseudonocardiaceae</taxon>
        <taxon>Haloechinothrix</taxon>
    </lineage>
</organism>
<feature type="domain" description="AB hydrolase-1" evidence="3">
    <location>
        <begin position="53"/>
        <end position="312"/>
    </location>
</feature>
<feature type="region of interest" description="Disordered" evidence="2">
    <location>
        <begin position="1"/>
        <end position="26"/>
    </location>
</feature>
<comment type="caution">
    <text evidence="4">The sequence shown here is derived from an EMBL/GenBank/DDBJ whole genome shotgun (WGS) entry which is preliminary data.</text>
</comment>
<reference evidence="5" key="1">
    <citation type="journal article" date="2019" name="Int. J. Syst. Evol. Microbiol.">
        <title>The Global Catalogue of Microorganisms (GCM) 10K type strain sequencing project: providing services to taxonomists for standard genome sequencing and annotation.</title>
        <authorList>
            <consortium name="The Broad Institute Genomics Platform"/>
            <consortium name="The Broad Institute Genome Sequencing Center for Infectious Disease"/>
            <person name="Wu L."/>
            <person name="Ma J."/>
        </authorList>
    </citation>
    <scope>NUCLEOTIDE SEQUENCE [LARGE SCALE GENOMIC DNA]</scope>
    <source>
        <strain evidence="5">KCTC 32255</strain>
    </source>
</reference>
<sequence length="326" mass="36282">MRRPTRTKVAQVAANGVSRAPDPSSVRYQGPWTHRDVSANGIALHVAEAGDGPLVVLLHGFAQCWWVWREHLTFLANAGYRVVATDMRGYGDSDKPPRGYDAWTLAGDVAGLVRALGGRRAHLVGHGWGGAIAWTAATLHPRVVNTVSVVGTSHPLALRPALRRCLVNERQRRATSHIYRFQIPIAAERRLLADNAAQVERYLRAWSGPRWHMSPDFAPTAATLRDAMCIPGVAHCSLEYYRWAFRSLFRGDGRRFARAMRRPCPSPVLQIHGKDDGCVLIDTARDSNRWAGTGSRFEMLSDVGHYPHLEAPDRTAVLLRDWLDAH</sequence>
<evidence type="ECO:0000256" key="2">
    <source>
        <dbReference type="SAM" id="MobiDB-lite"/>
    </source>
</evidence>
<dbReference type="Proteomes" id="UP001596337">
    <property type="component" value="Unassembled WGS sequence"/>
</dbReference>
<accession>A0ABW2BTJ7</accession>